<evidence type="ECO:0000259" key="1">
    <source>
        <dbReference type="Pfam" id="PF08722"/>
    </source>
</evidence>
<dbReference type="Gene3D" id="3.40.1350.10">
    <property type="match status" value="1"/>
</dbReference>
<dbReference type="Pfam" id="PF08722">
    <property type="entry name" value="Tn7_TnsA-like_N"/>
    <property type="match status" value="1"/>
</dbReference>
<dbReference type="InterPro" id="IPR014833">
    <property type="entry name" value="TnsA_N"/>
</dbReference>
<dbReference type="InterPro" id="IPR011856">
    <property type="entry name" value="tRNA_endonuc-like_dom_sf"/>
</dbReference>
<evidence type="ECO:0000313" key="2">
    <source>
        <dbReference type="EMBL" id="KFF28158.1"/>
    </source>
</evidence>
<dbReference type="EMBL" id="JPRI01000001">
    <property type="protein sequence ID" value="KFF28158.1"/>
    <property type="molecule type" value="Genomic_DNA"/>
</dbReference>
<accession>A0ABR4USA6</accession>
<gene>
    <name evidence="2" type="ORF">IW16_02770</name>
</gene>
<organism evidence="2 3">
    <name type="scientific">Chryseobacterium vrystaatense</name>
    <dbReference type="NCBI Taxonomy" id="307480"/>
    <lineage>
        <taxon>Bacteria</taxon>
        <taxon>Pseudomonadati</taxon>
        <taxon>Bacteroidota</taxon>
        <taxon>Flavobacteriia</taxon>
        <taxon>Flavobacteriales</taxon>
        <taxon>Weeksellaceae</taxon>
        <taxon>Chryseobacterium group</taxon>
        <taxon>Chryseobacterium</taxon>
    </lineage>
</organism>
<sequence>MTRDRGDLLEEDANFSKRVREITAKRFSLTGVVNSKRLKTTIQFESSLERDFIYLLEYDDNVKYYLEQPLEIKYVDSQGNDRRYYPDFLIEYFNEQIPRLVEIKYESTLISKGAELREKFHAAKLFCENKGFEFCVITDLQIRSERVIELNNYKFIDRYKNFFCNINKEDSAFPEFNTDLQLLFSEMEKQKKITVENLLNEITDDKEKQAELIFLTWYMVSNNFLYTNLKEKLTLKSLIWLP</sequence>
<proteinExistence type="predicted"/>
<feature type="domain" description="TnsA endonuclease N-terminal" evidence="1">
    <location>
        <begin position="59"/>
        <end position="139"/>
    </location>
</feature>
<evidence type="ECO:0000313" key="3">
    <source>
        <dbReference type="Proteomes" id="UP000028719"/>
    </source>
</evidence>
<dbReference type="Proteomes" id="UP000028719">
    <property type="component" value="Unassembled WGS sequence"/>
</dbReference>
<comment type="caution">
    <text evidence="2">The sequence shown here is derived from an EMBL/GenBank/DDBJ whole genome shotgun (WGS) entry which is preliminary data.</text>
</comment>
<name>A0ABR4USA6_9FLAO</name>
<protein>
    <recommendedName>
        <fullName evidence="1">TnsA endonuclease N-terminal domain-containing protein</fullName>
    </recommendedName>
</protein>
<reference evidence="2 3" key="1">
    <citation type="submission" date="2014-07" db="EMBL/GenBank/DDBJ databases">
        <title>Genome of Chryseobacterium vrystaatense LMG 22846.</title>
        <authorList>
            <person name="Pipes S.E."/>
            <person name="Stropko S.J."/>
            <person name="Newman J.D."/>
        </authorList>
    </citation>
    <scope>NUCLEOTIDE SEQUENCE [LARGE SCALE GENOMIC DNA]</scope>
    <source>
        <strain evidence="2 3">LMG 22846</strain>
    </source>
</reference>
<keyword evidence="3" id="KW-1185">Reference proteome</keyword>